<protein>
    <recommendedName>
        <fullName evidence="1">VOC domain-containing protein</fullName>
    </recommendedName>
</protein>
<dbReference type="InterPro" id="IPR037523">
    <property type="entry name" value="VOC_core"/>
</dbReference>
<evidence type="ECO:0000313" key="3">
    <source>
        <dbReference type="Proteomes" id="UP000249522"/>
    </source>
</evidence>
<dbReference type="PANTHER" id="PTHR36437:SF2">
    <property type="entry name" value="GLYOXALASE_BLEOMYCIN RESISTANCE PROTEIN_DIOXYGENASE"/>
    <property type="match status" value="1"/>
</dbReference>
<dbReference type="Proteomes" id="UP000249522">
    <property type="component" value="Unassembled WGS sequence"/>
</dbReference>
<feature type="domain" description="VOC" evidence="1">
    <location>
        <begin position="140"/>
        <end position="261"/>
    </location>
</feature>
<dbReference type="SUPFAM" id="SSF54593">
    <property type="entry name" value="Glyoxalase/Bleomycin resistance protein/Dihydroxybiphenyl dioxygenase"/>
    <property type="match status" value="2"/>
</dbReference>
<dbReference type="PROSITE" id="PS51819">
    <property type="entry name" value="VOC"/>
    <property type="match status" value="1"/>
</dbReference>
<dbReference type="Pfam" id="PF00903">
    <property type="entry name" value="Glyoxalase"/>
    <property type="match status" value="1"/>
</dbReference>
<dbReference type="AlphaFoldDB" id="A0A2W1LB41"/>
<dbReference type="InterPro" id="IPR029068">
    <property type="entry name" value="Glyas_Bleomycin-R_OHBP_Dase"/>
</dbReference>
<evidence type="ECO:0000313" key="2">
    <source>
        <dbReference type="EMBL" id="PZD96113.1"/>
    </source>
</evidence>
<dbReference type="InterPro" id="IPR004360">
    <property type="entry name" value="Glyas_Fos-R_dOase_dom"/>
</dbReference>
<dbReference type="RefSeq" id="WP_111146401.1">
    <property type="nucleotide sequence ID" value="NZ_QKRB01000042.1"/>
</dbReference>
<accession>A0A2W1LB41</accession>
<dbReference type="EMBL" id="QKRB01000042">
    <property type="protein sequence ID" value="PZD96113.1"/>
    <property type="molecule type" value="Genomic_DNA"/>
</dbReference>
<evidence type="ECO:0000259" key="1">
    <source>
        <dbReference type="PROSITE" id="PS51819"/>
    </source>
</evidence>
<dbReference type="CDD" id="cd06587">
    <property type="entry name" value="VOC"/>
    <property type="match status" value="1"/>
</dbReference>
<dbReference type="Gene3D" id="3.10.180.10">
    <property type="entry name" value="2,3-Dihydroxybiphenyl 1,2-Dioxygenase, domain 1"/>
    <property type="match status" value="2"/>
</dbReference>
<gene>
    <name evidence="2" type="ORF">DNH61_09370</name>
</gene>
<proteinExistence type="predicted"/>
<comment type="caution">
    <text evidence="2">The sequence shown here is derived from an EMBL/GenBank/DDBJ whole genome shotgun (WGS) entry which is preliminary data.</text>
</comment>
<dbReference type="PANTHER" id="PTHR36437">
    <property type="entry name" value="GLYOXALASE/BLEOMYCIN RESISTANCE PROTEIN/DIOXYGENASE"/>
    <property type="match status" value="1"/>
</dbReference>
<sequence length="267" mass="29906">MIERVDKVFIPVPNAAAAAEWYAREFEFTIARISGRSVDLSLAGGDACLTLTEPEPGSAWSPLLHLDAEGSLPCFNLYTHWEDLHARWLHGRGIPTTEAMETPVMKVSELVDPYGNVIGICHEKPESFFYKPYNKPVPPMFHHVLAVFIPVHQLDSSIKWYTEVLGFRLHNHWGEGADLMVGSGETVVTLIQMSREAHERAQASLKGRPYFSLQTPGIHETYRALSGQGVRTVVKDKQVGGDIRSFHLYTPEGLRMQISEKELVKVG</sequence>
<keyword evidence="3" id="KW-1185">Reference proteome</keyword>
<dbReference type="OrthoDB" id="2184229at2"/>
<reference evidence="2 3" key="1">
    <citation type="submission" date="2018-06" db="EMBL/GenBank/DDBJ databases">
        <title>Paenibacillus imtechensis sp. nov.</title>
        <authorList>
            <person name="Pinnaka A.K."/>
            <person name="Singh H."/>
            <person name="Kaur M."/>
        </authorList>
    </citation>
    <scope>NUCLEOTIDE SEQUENCE [LARGE SCALE GENOMIC DNA]</scope>
    <source>
        <strain evidence="2 3">SMB1</strain>
    </source>
</reference>
<name>A0A2W1LB41_9BACL</name>
<organism evidence="2 3">
    <name type="scientific">Paenibacillus sambharensis</name>
    <dbReference type="NCBI Taxonomy" id="1803190"/>
    <lineage>
        <taxon>Bacteria</taxon>
        <taxon>Bacillati</taxon>
        <taxon>Bacillota</taxon>
        <taxon>Bacilli</taxon>
        <taxon>Bacillales</taxon>
        <taxon>Paenibacillaceae</taxon>
        <taxon>Paenibacillus</taxon>
    </lineage>
</organism>